<dbReference type="InterPro" id="IPR029055">
    <property type="entry name" value="Ntn_hydrolases_N"/>
</dbReference>
<dbReference type="SUPFAM" id="SSF56235">
    <property type="entry name" value="N-terminal nucleophile aminohydrolases (Ntn hydrolases)"/>
    <property type="match status" value="1"/>
</dbReference>
<dbReference type="PIRSF" id="PIRSF001227">
    <property type="entry name" value="Pen_acylase"/>
    <property type="match status" value="1"/>
</dbReference>
<sequence>MKLIILLLFPVSLLAQTFTQEEISRWQQQAKQVTIIRDKWGIPHIYGKTDADCVFGLLYAQCEDDFKRVENNYIDILGRSAEIQGEKNLYTDLYTRLLIDSAAAIRDYNRSPDWLKKLLQSFADGVNYYLYKNPTVKPALLTRFEPWFQLMWTDGSISAIQSGGLTIDEVKKFYTGDTASAPTVLTKKPEDEEATGSNGFALAPSRTASGKAMLYINPHVTFYFRPEVHVISEEGLNAYGAVTWGQLFVYQGFNAHCGWMHTSSYTDVADLYAEKIVKKGRSFIYMYKGKTIPVKQRPVTLSYKEGDSIKSITINTWLTHHGPIMGIRNGQWISVKANNRSLSALIQSWERTRANGFAAFKKTMNLMSNASNNTVFADDSGHIAYWHGNFIPRRDTAYDWTKPVDGSIEATEWKGLHPVDQTIHLYDPASGFIQNCNSTPFTASGSSSPKKEMYPAYMSTEPENFRGITAARLLEKAKKFTIDSLIAAGYNTYLSAFEELIPALINHYKTDLTKTDSIYIKLAEPVAVLKNWDLKSGANSIATTLAIEWIQKLQSLINLVRLNGKEVDLVTRIHEYAASATASELAGTLLSVVNELNSKYGTWKTSWGTINRYQRLTGKLQETYDDSKPSLPVGMAASTWGCLPSYVSRYNNGGLKRYGYNGNSFVCAVEFGKKVKAKSLLAGGESGNPASKHFGDQAEMYTKGVFKDVLFYKEDVMKGMEKQYHPGEVNEEPKK</sequence>
<keyword evidence="4" id="KW-0865">Zymogen</keyword>
<dbReference type="AlphaFoldDB" id="A0A1V9G9G4"/>
<dbReference type="Pfam" id="PF01804">
    <property type="entry name" value="Penicil_amidase"/>
    <property type="match status" value="1"/>
</dbReference>
<reference evidence="8 9" key="1">
    <citation type="submission" date="2016-03" db="EMBL/GenBank/DDBJ databases">
        <title>Niastella vici sp. nov., isolated from farmland soil.</title>
        <authorList>
            <person name="Chen L."/>
            <person name="Wang D."/>
            <person name="Yang S."/>
            <person name="Wang G."/>
        </authorList>
    </citation>
    <scope>NUCLEOTIDE SEQUENCE [LARGE SCALE GENOMIC DNA]</scope>
    <source>
        <strain evidence="8 9">DJ57</strain>
    </source>
</reference>
<comment type="cofactor">
    <cofactor evidence="6">
        <name>Ca(2+)</name>
        <dbReference type="ChEBI" id="CHEBI:29108"/>
    </cofactor>
    <text evidence="6">Binds 1 Ca(2+) ion per dimer.</text>
</comment>
<dbReference type="STRING" id="1703345.A3860_02095"/>
<evidence type="ECO:0000256" key="4">
    <source>
        <dbReference type="ARBA" id="ARBA00023145"/>
    </source>
</evidence>
<dbReference type="Gene3D" id="2.30.120.10">
    <property type="match status" value="1"/>
</dbReference>
<dbReference type="GO" id="GO:0016811">
    <property type="term" value="F:hydrolase activity, acting on carbon-nitrogen (but not peptide) bonds, in linear amides"/>
    <property type="evidence" value="ECO:0007669"/>
    <property type="project" value="InterPro"/>
</dbReference>
<gene>
    <name evidence="8" type="ORF">A3860_02095</name>
</gene>
<organism evidence="8 9">
    <name type="scientific">Niastella vici</name>
    <dbReference type="NCBI Taxonomy" id="1703345"/>
    <lineage>
        <taxon>Bacteria</taxon>
        <taxon>Pseudomonadati</taxon>
        <taxon>Bacteroidota</taxon>
        <taxon>Chitinophagia</taxon>
        <taxon>Chitinophagales</taxon>
        <taxon>Chitinophagaceae</taxon>
        <taxon>Niastella</taxon>
    </lineage>
</organism>
<evidence type="ECO:0000256" key="3">
    <source>
        <dbReference type="ARBA" id="ARBA00022801"/>
    </source>
</evidence>
<dbReference type="Gene3D" id="1.10.1400.10">
    <property type="match status" value="1"/>
</dbReference>
<name>A0A1V9G9G4_9BACT</name>
<dbReference type="GO" id="GO:0017000">
    <property type="term" value="P:antibiotic biosynthetic process"/>
    <property type="evidence" value="ECO:0007669"/>
    <property type="project" value="InterPro"/>
</dbReference>
<dbReference type="Gene3D" id="3.60.20.10">
    <property type="entry name" value="Glutamine Phosphoribosylpyrophosphate, subunit 1, domain 1"/>
    <property type="match status" value="1"/>
</dbReference>
<dbReference type="EMBL" id="LVYD01000001">
    <property type="protein sequence ID" value="OQP67174.1"/>
    <property type="molecule type" value="Genomic_DNA"/>
</dbReference>
<dbReference type="Gene3D" id="1.10.439.10">
    <property type="entry name" value="Penicillin Amidohydrolase, domain 1"/>
    <property type="match status" value="1"/>
</dbReference>
<dbReference type="InterPro" id="IPR043147">
    <property type="entry name" value="Penicillin_amidase_A-knob"/>
</dbReference>
<evidence type="ECO:0000256" key="1">
    <source>
        <dbReference type="ARBA" id="ARBA00006586"/>
    </source>
</evidence>
<dbReference type="InterPro" id="IPR014395">
    <property type="entry name" value="Pen/GL7ACA/AHL_acylase"/>
</dbReference>
<comment type="similarity">
    <text evidence="1">Belongs to the peptidase S45 family.</text>
</comment>
<keyword evidence="6" id="KW-0106">Calcium</keyword>
<keyword evidence="9" id="KW-1185">Reference proteome</keyword>
<accession>A0A1V9G9G4</accession>
<dbReference type="OrthoDB" id="9759796at2"/>
<evidence type="ECO:0000256" key="7">
    <source>
        <dbReference type="SAM" id="SignalP"/>
    </source>
</evidence>
<proteinExistence type="inferred from homology"/>
<dbReference type="PANTHER" id="PTHR34218">
    <property type="entry name" value="PEPTIDASE S45 PENICILLIN AMIDASE"/>
    <property type="match status" value="1"/>
</dbReference>
<dbReference type="InterPro" id="IPR043146">
    <property type="entry name" value="Penicillin_amidase_N_B-knob"/>
</dbReference>
<evidence type="ECO:0000256" key="5">
    <source>
        <dbReference type="PIRSR" id="PIRSR001227-1"/>
    </source>
</evidence>
<feature type="active site" description="Nucleophile" evidence="5">
    <location>
        <position position="197"/>
    </location>
</feature>
<comment type="caution">
    <text evidence="8">The sequence shown here is derived from an EMBL/GenBank/DDBJ whole genome shotgun (WGS) entry which is preliminary data.</text>
</comment>
<dbReference type="PANTHER" id="PTHR34218:SF3">
    <property type="entry name" value="ACYL-HOMOSERINE LACTONE ACYLASE PVDQ"/>
    <property type="match status" value="1"/>
</dbReference>
<dbReference type="Proteomes" id="UP000192796">
    <property type="component" value="Unassembled WGS sequence"/>
</dbReference>
<protein>
    <submittedName>
        <fullName evidence="8">Penicillin amidase</fullName>
    </submittedName>
</protein>
<evidence type="ECO:0000313" key="9">
    <source>
        <dbReference type="Proteomes" id="UP000192796"/>
    </source>
</evidence>
<keyword evidence="2 7" id="KW-0732">Signal</keyword>
<feature type="binding site" evidence="6">
    <location>
        <position position="270"/>
    </location>
    <ligand>
        <name>Ca(2+)</name>
        <dbReference type="ChEBI" id="CHEBI:29108"/>
    </ligand>
</feature>
<evidence type="ECO:0000256" key="6">
    <source>
        <dbReference type="PIRSR" id="PIRSR001227-2"/>
    </source>
</evidence>
<dbReference type="GO" id="GO:0046872">
    <property type="term" value="F:metal ion binding"/>
    <property type="evidence" value="ECO:0007669"/>
    <property type="project" value="UniProtKB-KW"/>
</dbReference>
<evidence type="ECO:0000256" key="2">
    <source>
        <dbReference type="ARBA" id="ARBA00022729"/>
    </source>
</evidence>
<feature type="binding site" evidence="6">
    <location>
        <position position="267"/>
    </location>
    <ligand>
        <name>Ca(2+)</name>
        <dbReference type="ChEBI" id="CHEBI:29108"/>
    </ligand>
</feature>
<feature type="signal peptide" evidence="7">
    <location>
        <begin position="1"/>
        <end position="15"/>
    </location>
</feature>
<dbReference type="RefSeq" id="WP_081144869.1">
    <property type="nucleotide sequence ID" value="NZ_LVYD01000001.1"/>
</dbReference>
<evidence type="ECO:0000313" key="8">
    <source>
        <dbReference type="EMBL" id="OQP67174.1"/>
    </source>
</evidence>
<keyword evidence="6" id="KW-0479">Metal-binding</keyword>
<feature type="chain" id="PRO_5012235478" evidence="7">
    <location>
        <begin position="16"/>
        <end position="735"/>
    </location>
</feature>
<keyword evidence="3" id="KW-0378">Hydrolase</keyword>
<dbReference type="InterPro" id="IPR002692">
    <property type="entry name" value="S45"/>
</dbReference>
<dbReference type="InterPro" id="IPR023343">
    <property type="entry name" value="Penicillin_amidase_dom1"/>
</dbReference>